<evidence type="ECO:0000313" key="4">
    <source>
        <dbReference type="Proteomes" id="UP000523431"/>
    </source>
</evidence>
<gene>
    <name evidence="2" type="ORF">GGE46_003756</name>
    <name evidence="3" type="ORF">GGE57_003989</name>
</gene>
<comment type="caution">
    <text evidence="3">The sequence shown here is derived from an EMBL/GenBank/DDBJ whole genome shotgun (WGS) entry which is preliminary data.</text>
</comment>
<evidence type="ECO:0000313" key="2">
    <source>
        <dbReference type="EMBL" id="MBB4481160.1"/>
    </source>
</evidence>
<dbReference type="Pfam" id="PF06812">
    <property type="entry name" value="ImpA_N"/>
    <property type="match status" value="1"/>
</dbReference>
<dbReference type="EMBL" id="JACIHU010000008">
    <property type="protein sequence ID" value="MBB4481160.1"/>
    <property type="molecule type" value="Genomic_DNA"/>
</dbReference>
<organism evidence="3 4">
    <name type="scientific">Rhizobium etli</name>
    <dbReference type="NCBI Taxonomy" id="29449"/>
    <lineage>
        <taxon>Bacteria</taxon>
        <taxon>Pseudomonadati</taxon>
        <taxon>Pseudomonadota</taxon>
        <taxon>Alphaproteobacteria</taxon>
        <taxon>Hyphomicrobiales</taxon>
        <taxon>Rhizobiaceae</taxon>
        <taxon>Rhizobium/Agrobacterium group</taxon>
        <taxon>Rhizobium</taxon>
    </lineage>
</organism>
<dbReference type="NCBIfam" id="TIGR03363">
    <property type="entry name" value="VI_chp_8"/>
    <property type="match status" value="1"/>
</dbReference>
<dbReference type="PANTHER" id="PTHR37951:SF1">
    <property type="entry name" value="TYPE VI SECRETION SYSTEM COMPONENT TSSA1"/>
    <property type="match status" value="1"/>
</dbReference>
<proteinExistence type="predicted"/>
<accession>A0A7W6ZK36</accession>
<dbReference type="AlphaFoldDB" id="A0A7W6ZK36"/>
<dbReference type="Proteomes" id="UP000557344">
    <property type="component" value="Unassembled WGS sequence"/>
</dbReference>
<dbReference type="Proteomes" id="UP000523431">
    <property type="component" value="Unassembled WGS sequence"/>
</dbReference>
<protein>
    <submittedName>
        <fullName evidence="3">Type VI secretion system protein ImpA</fullName>
    </submittedName>
</protein>
<dbReference type="EMBL" id="JACIID010000008">
    <property type="protein sequence ID" value="MBB4537225.1"/>
    <property type="molecule type" value="Genomic_DNA"/>
</dbReference>
<evidence type="ECO:0000313" key="5">
    <source>
        <dbReference type="Proteomes" id="UP000557344"/>
    </source>
</evidence>
<evidence type="ECO:0000313" key="3">
    <source>
        <dbReference type="EMBL" id="MBB4537225.1"/>
    </source>
</evidence>
<evidence type="ECO:0000259" key="1">
    <source>
        <dbReference type="Pfam" id="PF06812"/>
    </source>
</evidence>
<dbReference type="InterPro" id="IPR017740">
    <property type="entry name" value="TssA-like"/>
</dbReference>
<dbReference type="InterPro" id="IPR010657">
    <property type="entry name" value="ImpA_N"/>
</dbReference>
<reference evidence="4 5" key="1">
    <citation type="submission" date="2020-08" db="EMBL/GenBank/DDBJ databases">
        <title>Genomic Encyclopedia of Type Strains, Phase IV (KMG-V): Genome sequencing to study the core and pangenomes of soil and plant-associated prokaryotes.</title>
        <authorList>
            <person name="Whitman W."/>
        </authorList>
    </citation>
    <scope>NUCLEOTIDE SEQUENCE [LARGE SCALE GENOMIC DNA]</scope>
    <source>
        <strain evidence="2 5">SEMIA 471</strain>
        <strain evidence="3 4">SEMIA 489</strain>
    </source>
</reference>
<dbReference type="PANTHER" id="PTHR37951">
    <property type="entry name" value="CYTOPLASMIC PROTEIN-RELATED"/>
    <property type="match status" value="1"/>
</dbReference>
<feature type="domain" description="ImpA N-terminal" evidence="1">
    <location>
        <begin position="34"/>
        <end position="159"/>
    </location>
</feature>
<sequence>MVDKPIQAAQNVGPPRYVFIFEVFNSVNVREIIDPLEENYPCGENVRINTASREIYYRIKDARNAARTAERSISPGDVITLAPAWHDVSNLGLQILSSRSKDIEVLAWLAEAQLRLRGFSGLRDVYVATASLLDKHFDTLHSIGDSDFEERFAPFAGLNGVGGEGTLIQAIRLTSLIPDGKFAEFSLWDFQLSQRSNEAERRKELQQAAAEAGVAQMSAHLSVVTECIAAFDRMIEILDTHCGDQAPPSSNTRNALQEAASAIRMLAGIEAPSAISETPASQGLEPLPAADIGQSEAARVRPVGAETIRSREEAFELLAAVARYFRRTEPHSPISMSIETLVRRGRMDFSELLAELLPEQHTRNAVLTAAGIQPVTDKGG</sequence>
<name>A0A7W6ZK36_RHIET</name>